<proteinExistence type="predicted"/>
<accession>A0A645DQE1</accession>
<protein>
    <submittedName>
        <fullName evidence="1">Uncharacterized protein</fullName>
    </submittedName>
</protein>
<dbReference type="EMBL" id="VSSQ01038570">
    <property type="protein sequence ID" value="MPM91526.1"/>
    <property type="molecule type" value="Genomic_DNA"/>
</dbReference>
<sequence length="58" mass="6559">MDTAAAADGQYLFEIHQLSDVTEFLQTDIDQHRQTSVYPITAREVHKAGKELGEKQRA</sequence>
<organism evidence="1">
    <name type="scientific">bioreactor metagenome</name>
    <dbReference type="NCBI Taxonomy" id="1076179"/>
    <lineage>
        <taxon>unclassified sequences</taxon>
        <taxon>metagenomes</taxon>
        <taxon>ecological metagenomes</taxon>
    </lineage>
</organism>
<dbReference type="AlphaFoldDB" id="A0A645DQE1"/>
<gene>
    <name evidence="1" type="ORF">SDC9_138657</name>
</gene>
<comment type="caution">
    <text evidence="1">The sequence shown here is derived from an EMBL/GenBank/DDBJ whole genome shotgun (WGS) entry which is preliminary data.</text>
</comment>
<reference evidence="1" key="1">
    <citation type="submission" date="2019-08" db="EMBL/GenBank/DDBJ databases">
        <authorList>
            <person name="Kucharzyk K."/>
            <person name="Murdoch R.W."/>
            <person name="Higgins S."/>
            <person name="Loffler F."/>
        </authorList>
    </citation>
    <scope>NUCLEOTIDE SEQUENCE</scope>
</reference>
<evidence type="ECO:0000313" key="1">
    <source>
        <dbReference type="EMBL" id="MPM91526.1"/>
    </source>
</evidence>
<name>A0A645DQE1_9ZZZZ</name>